<dbReference type="InterPro" id="IPR029058">
    <property type="entry name" value="AB_hydrolase_fold"/>
</dbReference>
<feature type="signal peptide" evidence="1">
    <location>
        <begin position="1"/>
        <end position="22"/>
    </location>
</feature>
<evidence type="ECO:0000256" key="1">
    <source>
        <dbReference type="SAM" id="SignalP"/>
    </source>
</evidence>
<dbReference type="Gene3D" id="3.40.50.1820">
    <property type="entry name" value="alpha/beta hydrolase"/>
    <property type="match status" value="1"/>
</dbReference>
<comment type="caution">
    <text evidence="3">The sequence shown here is derived from an EMBL/GenBank/DDBJ whole genome shotgun (WGS) entry which is preliminary data.</text>
</comment>
<dbReference type="STRING" id="53254.SAMN05660750_02845"/>
<keyword evidence="4" id="KW-1185">Reference proteome</keyword>
<protein>
    <recommendedName>
        <fullName evidence="2">Xaa-Pro dipeptidyl-peptidase-like domain-containing protein</fullName>
    </recommendedName>
</protein>
<evidence type="ECO:0000313" key="4">
    <source>
        <dbReference type="Proteomes" id="UP000051562"/>
    </source>
</evidence>
<dbReference type="GO" id="GO:0016787">
    <property type="term" value="F:hydrolase activity"/>
    <property type="evidence" value="ECO:0007669"/>
    <property type="project" value="InterPro"/>
</dbReference>
<dbReference type="RefSeq" id="WP_055730631.1">
    <property type="nucleotide sequence ID" value="NZ_LMAR01000082.1"/>
</dbReference>
<feature type="domain" description="Xaa-Pro dipeptidyl-peptidase-like" evidence="2">
    <location>
        <begin position="42"/>
        <end position="202"/>
    </location>
</feature>
<feature type="chain" id="PRO_5006203802" description="Xaa-Pro dipeptidyl-peptidase-like domain-containing protein" evidence="1">
    <location>
        <begin position="23"/>
        <end position="366"/>
    </location>
</feature>
<dbReference type="EMBL" id="LMAR01000082">
    <property type="protein sequence ID" value="KQK28096.1"/>
    <property type="molecule type" value="Genomic_DNA"/>
</dbReference>
<evidence type="ECO:0000313" key="3">
    <source>
        <dbReference type="EMBL" id="KQK28096.1"/>
    </source>
</evidence>
<sequence length="366" mass="39585">MALPRTLLALAIGLCLTAAARAQEPLREEPGFLRVQIGDRAARLETLIVRPDAAAGRLPLALITHGKAPSNTRMGDLRAANYAPIARDLARRGWLAAVVVRRGFGQSDGPFSAEGAGCSLPDMSQRFENDAKELEAALKALTERPDVAPDRIIALGESAGGAAVMALAQRRPPGLKAVVNVAGGLDLSDCVEKGRDALVATIRHWPWKDTLPQLWVYAGNDDLFPPSLVDGMRAAALDRGGDVRLIALPDVSPRGHAILQNGRARFVWLREMDTSLRAWKLPTLSPEQPRAAFKRFGLEGRASVFENYFSAPGEKAMAVSSTGKSFTYRYGEKDLEAARRITLSDCGKKAEDCRVVFENNRAVEAP</sequence>
<dbReference type="InterPro" id="IPR000383">
    <property type="entry name" value="Xaa-Pro-like_dom"/>
</dbReference>
<organism evidence="3 4">
    <name type="scientific">Bosea thiooxidans</name>
    <dbReference type="NCBI Taxonomy" id="53254"/>
    <lineage>
        <taxon>Bacteria</taxon>
        <taxon>Pseudomonadati</taxon>
        <taxon>Pseudomonadota</taxon>
        <taxon>Alphaproteobacteria</taxon>
        <taxon>Hyphomicrobiales</taxon>
        <taxon>Boseaceae</taxon>
        <taxon>Bosea</taxon>
    </lineage>
</organism>
<proteinExistence type="predicted"/>
<dbReference type="PANTHER" id="PTHR22946">
    <property type="entry name" value="DIENELACTONE HYDROLASE DOMAIN-CONTAINING PROTEIN-RELATED"/>
    <property type="match status" value="1"/>
</dbReference>
<dbReference type="InterPro" id="IPR050261">
    <property type="entry name" value="FrsA_esterase"/>
</dbReference>
<dbReference type="SUPFAM" id="SSF53474">
    <property type="entry name" value="alpha/beta-Hydrolases"/>
    <property type="match status" value="1"/>
</dbReference>
<dbReference type="Pfam" id="PF02129">
    <property type="entry name" value="Peptidase_S15"/>
    <property type="match status" value="1"/>
</dbReference>
<accession>A0A0Q3HZC1</accession>
<gene>
    <name evidence="3" type="ORF">ARD30_23655</name>
</gene>
<keyword evidence="1" id="KW-0732">Signal</keyword>
<evidence type="ECO:0000259" key="2">
    <source>
        <dbReference type="Pfam" id="PF02129"/>
    </source>
</evidence>
<dbReference type="Proteomes" id="UP000051562">
    <property type="component" value="Unassembled WGS sequence"/>
</dbReference>
<name>A0A0Q3HZC1_9HYPH</name>
<reference evidence="3 4" key="1">
    <citation type="submission" date="2015-10" db="EMBL/GenBank/DDBJ databases">
        <title>Draft genome of Bosea thiooxidans.</title>
        <authorList>
            <person name="Wang X."/>
        </authorList>
    </citation>
    <scope>NUCLEOTIDE SEQUENCE [LARGE SCALE GENOMIC DNA]</scope>
    <source>
        <strain evidence="3 4">CGMCC 9174</strain>
    </source>
</reference>
<dbReference type="AlphaFoldDB" id="A0A0Q3HZC1"/>